<gene>
    <name evidence="1" type="ORF">MRATA1EN3_LOCUS7906</name>
</gene>
<evidence type="ECO:0000313" key="2">
    <source>
        <dbReference type="Proteomes" id="UP001162501"/>
    </source>
</evidence>
<sequence length="161" mass="17049">MGSGSGKPYRFLYTSPTELPAGQEGAEASGPPDSLPRTSRPPTPRLSLASKLGQEQHTPPNAASEAVFGEHLAEEWVRNRPSACGTMVRAGGRVPKEPCPVQGDEAGLAGRQVAQCRSCQPKGLRAEDPDIRATTGSSDWEPALTRQLVPTLLLPSLGRAR</sequence>
<accession>A0ACB0E8P1</accession>
<protein>
    <submittedName>
        <fullName evidence="1">Uncharacterized protein</fullName>
    </submittedName>
</protein>
<reference evidence="1" key="1">
    <citation type="submission" date="2023-05" db="EMBL/GenBank/DDBJ databases">
        <authorList>
            <consortium name="ELIXIR-Norway"/>
        </authorList>
    </citation>
    <scope>NUCLEOTIDE SEQUENCE</scope>
</reference>
<dbReference type="Proteomes" id="UP001162501">
    <property type="component" value="Chromosome 17"/>
</dbReference>
<dbReference type="EMBL" id="OX596101">
    <property type="protein sequence ID" value="CAI9696693.1"/>
    <property type="molecule type" value="Genomic_DNA"/>
</dbReference>
<name>A0ACB0E8P1_RANTA</name>
<evidence type="ECO:0000313" key="1">
    <source>
        <dbReference type="EMBL" id="CAI9696693.1"/>
    </source>
</evidence>
<proteinExistence type="predicted"/>
<organism evidence="1 2">
    <name type="scientific">Rangifer tarandus platyrhynchus</name>
    <name type="common">Svalbard reindeer</name>
    <dbReference type="NCBI Taxonomy" id="3082113"/>
    <lineage>
        <taxon>Eukaryota</taxon>
        <taxon>Metazoa</taxon>
        <taxon>Chordata</taxon>
        <taxon>Craniata</taxon>
        <taxon>Vertebrata</taxon>
        <taxon>Euteleostomi</taxon>
        <taxon>Mammalia</taxon>
        <taxon>Eutheria</taxon>
        <taxon>Laurasiatheria</taxon>
        <taxon>Artiodactyla</taxon>
        <taxon>Ruminantia</taxon>
        <taxon>Pecora</taxon>
        <taxon>Cervidae</taxon>
        <taxon>Odocoileinae</taxon>
        <taxon>Rangifer</taxon>
    </lineage>
</organism>